<sequence length="475" mass="53682">MDTTTITAADPSHIDNINPNVTSIGNKYSSIPSAMVLVDMYANRPMRLPDHIWKKLNDIYLYKRKQRKRMDPFEIIIYWLLNRTNECAGDAEVDRLRISAVMETIEDFIWFKLSILFDDLNPLPEWLVPRSRARSLLPHEQKDSNDSISSLLHASNAGTTSKAALARNRYMPCSLPALQELIVDEGPSIAKQSNNPFLYPLWLLQTQQFELAVNSLWPDHPLEAVHLGLGLRYYGLLNVLQDSVQGKVAPLEDIVQTVALHLSPSFPAYCFWYLQMLDDQYMAPYYRQKNEEKKKHKRKHKHRSSLQALESGMDVDADAGIVDIDVVNVDVDADMDADLDLDLDLESEIGKELDTNKYVQMNKGCQVLMDILAQTSPISTVSLYLGTVNINDVVRVNGLIYQCSGDIRARTVAKQAAKVAFAQGNEERAILLLILAGAYQKAAELLLKLLGGHLNQKANHPRKRVIVDLTKKLIF</sequence>
<keyword evidence="3 4" id="KW-0539">Nucleus</keyword>
<evidence type="ECO:0000256" key="4">
    <source>
        <dbReference type="RuleBase" id="RU364035"/>
    </source>
</evidence>
<protein>
    <recommendedName>
        <fullName evidence="4">Nuclear pore protein</fullName>
    </recommendedName>
</protein>
<keyword evidence="4" id="KW-0472">Membrane</keyword>
<dbReference type="GO" id="GO:0005643">
    <property type="term" value="C:nuclear pore"/>
    <property type="evidence" value="ECO:0007669"/>
    <property type="project" value="UniProtKB-SubCell"/>
</dbReference>
<comment type="subcellular location">
    <subcellularLocation>
        <location evidence="1">Nucleus envelope</location>
    </subcellularLocation>
    <subcellularLocation>
        <location evidence="4">Nucleus</location>
        <location evidence="4">Nuclear pore complex</location>
    </subcellularLocation>
</comment>
<proteinExistence type="inferred from homology"/>
<evidence type="ECO:0000313" key="5">
    <source>
        <dbReference type="EMBL" id="ETO26621.1"/>
    </source>
</evidence>
<evidence type="ECO:0000256" key="1">
    <source>
        <dbReference type="ARBA" id="ARBA00004259"/>
    </source>
</evidence>
<dbReference type="AlphaFoldDB" id="X6NKU5"/>
<keyword evidence="4" id="KW-0811">Translocation</keyword>
<organism evidence="5 6">
    <name type="scientific">Reticulomyxa filosa</name>
    <dbReference type="NCBI Taxonomy" id="46433"/>
    <lineage>
        <taxon>Eukaryota</taxon>
        <taxon>Sar</taxon>
        <taxon>Rhizaria</taxon>
        <taxon>Retaria</taxon>
        <taxon>Foraminifera</taxon>
        <taxon>Monothalamids</taxon>
        <taxon>Reticulomyxidae</taxon>
        <taxon>Reticulomyxa</taxon>
    </lineage>
</organism>
<dbReference type="GO" id="GO:0016973">
    <property type="term" value="P:poly(A)+ mRNA export from nucleus"/>
    <property type="evidence" value="ECO:0007669"/>
    <property type="project" value="TreeGrafter"/>
</dbReference>
<dbReference type="GO" id="GO:0017056">
    <property type="term" value="F:structural constituent of nuclear pore"/>
    <property type="evidence" value="ECO:0007669"/>
    <property type="project" value="InterPro"/>
</dbReference>
<name>X6NKU5_RETFI</name>
<comment type="caution">
    <text evidence="5">The sequence shown here is derived from an EMBL/GenBank/DDBJ whole genome shotgun (WGS) entry which is preliminary data.</text>
</comment>
<dbReference type="OrthoDB" id="1918363at2759"/>
<evidence type="ECO:0000256" key="2">
    <source>
        <dbReference type="ARBA" id="ARBA00010186"/>
    </source>
</evidence>
<accession>X6NKU5</accession>
<reference evidence="5 6" key="1">
    <citation type="journal article" date="2013" name="Curr. Biol.">
        <title>The Genome of the Foraminiferan Reticulomyxa filosa.</title>
        <authorList>
            <person name="Glockner G."/>
            <person name="Hulsmann N."/>
            <person name="Schleicher M."/>
            <person name="Noegel A.A."/>
            <person name="Eichinger L."/>
            <person name="Gallinger C."/>
            <person name="Pawlowski J."/>
            <person name="Sierra R."/>
            <person name="Euteneuer U."/>
            <person name="Pillet L."/>
            <person name="Moustafa A."/>
            <person name="Platzer M."/>
            <person name="Groth M."/>
            <person name="Szafranski K."/>
            <person name="Schliwa M."/>
        </authorList>
    </citation>
    <scope>NUCLEOTIDE SEQUENCE [LARGE SCALE GENOMIC DNA]</scope>
</reference>
<keyword evidence="6" id="KW-1185">Reference proteome</keyword>
<keyword evidence="4" id="KW-0653">Protein transport</keyword>
<feature type="non-terminal residue" evidence="5">
    <location>
        <position position="475"/>
    </location>
</feature>
<evidence type="ECO:0000313" key="6">
    <source>
        <dbReference type="Proteomes" id="UP000023152"/>
    </source>
</evidence>
<gene>
    <name evidence="5" type="ORF">RFI_10515</name>
</gene>
<evidence type="ECO:0000256" key="3">
    <source>
        <dbReference type="ARBA" id="ARBA00023242"/>
    </source>
</evidence>
<comment type="similarity">
    <text evidence="2 4">Belongs to the nucleoporin interacting component (NIC) family.</text>
</comment>
<dbReference type="Pfam" id="PF04097">
    <property type="entry name" value="Nic96"/>
    <property type="match status" value="1"/>
</dbReference>
<keyword evidence="4" id="KW-0813">Transport</keyword>
<keyword evidence="4" id="KW-0509">mRNA transport</keyword>
<dbReference type="Proteomes" id="UP000023152">
    <property type="component" value="Unassembled WGS sequence"/>
</dbReference>
<keyword evidence="4" id="KW-0906">Nuclear pore complex</keyword>
<dbReference type="GO" id="GO:0006606">
    <property type="term" value="P:protein import into nucleus"/>
    <property type="evidence" value="ECO:0007669"/>
    <property type="project" value="TreeGrafter"/>
</dbReference>
<dbReference type="EMBL" id="ASPP01007739">
    <property type="protein sequence ID" value="ETO26621.1"/>
    <property type="molecule type" value="Genomic_DNA"/>
</dbReference>
<dbReference type="InterPro" id="IPR007231">
    <property type="entry name" value="Nucleoporin_int_Nup93/Nic96"/>
</dbReference>
<dbReference type="PANTHER" id="PTHR11225:SF4">
    <property type="entry name" value="NUCLEAR PORE COMPLEX PROTEIN NUP93"/>
    <property type="match status" value="1"/>
</dbReference>
<dbReference type="PANTHER" id="PTHR11225">
    <property type="entry name" value="NUCLEAR PORE COMPLEX PROTEIN NUP93 NUCLEOPORIN NUP93 DEAD EYE PROTEIN"/>
    <property type="match status" value="1"/>
</dbReference>